<evidence type="ECO:0000256" key="2">
    <source>
        <dbReference type="ARBA" id="ARBA00007931"/>
    </source>
</evidence>
<dbReference type="GO" id="GO:0008237">
    <property type="term" value="F:metallopeptidase activity"/>
    <property type="evidence" value="ECO:0007669"/>
    <property type="project" value="UniProtKB-UniRule"/>
</dbReference>
<evidence type="ECO:0000256" key="16">
    <source>
        <dbReference type="PIRSR" id="PIRSR006404-2"/>
    </source>
</evidence>
<dbReference type="HOGENOM" id="CLU_037123_1_2_3"/>
<dbReference type="GO" id="GO:0006508">
    <property type="term" value="P:proteolysis"/>
    <property type="evidence" value="ECO:0007669"/>
    <property type="project" value="UniProtKB-KW"/>
</dbReference>
<evidence type="ECO:0000256" key="17">
    <source>
        <dbReference type="PROSITE-ProRule" id="PRU00703"/>
    </source>
</evidence>
<keyword evidence="4 14" id="KW-0645">Protease</keyword>
<dbReference type="PIRSF" id="PIRSF006404">
    <property type="entry name" value="UCP006404_Pept_M50_CBS"/>
    <property type="match status" value="1"/>
</dbReference>
<sequence length="417" mass="45795">MQGKWQIGSLLGIPLYLDPSWFIILLFVTLVNAAEISTQRLGGNLPGLGWLAGFIMALLLFGSVLLHELGHSLAARAQGIKVNSITLFLFGGVASIDRESKTPVGAFWVAIAGPLVSFGLFILFFSLIQWVNISSFVPSVTQELGNIKSLLRYMLGDLARINLVLGIFNLIPGLPLDGGQILKAIVWKLTGDRFTGVRWAAASGKLIGWVGISTGLFFVLTTGGLSPVWIALIGWFVLRNADTYDRLTALQESLLKIVAAEAMSHDFRVINAHLTLNQFAQEYILRDLNTSLVYYAASEGRYRGLIRVQDLQLIERYLWENQTLIDIVHPLTEIPSVIEKTPLAEVIETLESISDRSVTVLSPAGAVAGVIDRADIVKIIAIRHNLPIPDNEIHRIKAEGTYPPYLQLPAIAKSLHD</sequence>
<dbReference type="CDD" id="cd06164">
    <property type="entry name" value="S2P-M50_SpoIVFB_CBS"/>
    <property type="match status" value="1"/>
</dbReference>
<evidence type="ECO:0000256" key="4">
    <source>
        <dbReference type="ARBA" id="ARBA00022670"/>
    </source>
</evidence>
<dbReference type="InterPro" id="IPR046342">
    <property type="entry name" value="CBS_dom_sf"/>
</dbReference>
<feature type="binding site" evidence="16">
    <location>
        <position position="67"/>
    </location>
    <ligand>
        <name>Zn(2+)</name>
        <dbReference type="ChEBI" id="CHEBI:29105"/>
        <note>catalytic</note>
    </ligand>
</feature>
<comment type="cofactor">
    <cofactor evidence="14 16">
        <name>Zn(2+)</name>
        <dbReference type="ChEBI" id="CHEBI:29105"/>
    </cofactor>
    <text evidence="14 16">Binds 1 zinc ion per subunit.</text>
</comment>
<evidence type="ECO:0000256" key="3">
    <source>
        <dbReference type="ARBA" id="ARBA00022475"/>
    </source>
</evidence>
<evidence type="ECO:0000256" key="5">
    <source>
        <dbReference type="ARBA" id="ARBA00022692"/>
    </source>
</evidence>
<name>B7K4P9_RIPO1</name>
<feature type="transmembrane region" description="Helical" evidence="14">
    <location>
        <begin position="7"/>
        <end position="28"/>
    </location>
</feature>
<evidence type="ECO:0000256" key="6">
    <source>
        <dbReference type="ARBA" id="ARBA00022723"/>
    </source>
</evidence>
<feature type="active site" evidence="15">
    <location>
        <position position="68"/>
    </location>
</feature>
<feature type="transmembrane region" description="Helical" evidence="14">
    <location>
        <begin position="79"/>
        <end position="96"/>
    </location>
</feature>
<keyword evidence="6 14" id="KW-0479">Metal-binding</keyword>
<dbReference type="Gene3D" id="3.10.580.10">
    <property type="entry name" value="CBS-domain"/>
    <property type="match status" value="1"/>
</dbReference>
<keyword evidence="5 14" id="KW-0812">Transmembrane</keyword>
<accession>B7K4P9</accession>
<feature type="transmembrane region" description="Helical" evidence="14">
    <location>
        <begin position="150"/>
        <end position="171"/>
    </location>
</feature>
<dbReference type="InterPro" id="IPR008915">
    <property type="entry name" value="Peptidase_M50"/>
</dbReference>
<dbReference type="GO" id="GO:0005886">
    <property type="term" value="C:plasma membrane"/>
    <property type="evidence" value="ECO:0007669"/>
    <property type="project" value="UniProtKB-SubCell"/>
</dbReference>
<dbReference type="KEGG" id="cyp:PCC8801_1457"/>
<keyword evidence="9 14" id="KW-0862">Zinc</keyword>
<evidence type="ECO:0000256" key="9">
    <source>
        <dbReference type="ARBA" id="ARBA00022833"/>
    </source>
</evidence>
<keyword evidence="8 14" id="KW-0378">Hydrolase</keyword>
<keyword evidence="7" id="KW-0677">Repeat</keyword>
<comment type="similarity">
    <text evidence="2 14">Belongs to the peptidase M50B family.</text>
</comment>
<evidence type="ECO:0000313" key="19">
    <source>
        <dbReference type="EMBL" id="ACK65514.1"/>
    </source>
</evidence>
<evidence type="ECO:0000256" key="10">
    <source>
        <dbReference type="ARBA" id="ARBA00022989"/>
    </source>
</evidence>
<keyword evidence="20" id="KW-1185">Reference proteome</keyword>
<proteinExistence type="inferred from homology"/>
<evidence type="ECO:0000256" key="7">
    <source>
        <dbReference type="ARBA" id="ARBA00022737"/>
    </source>
</evidence>
<dbReference type="eggNOG" id="COG1994">
    <property type="taxonomic scope" value="Bacteria"/>
</dbReference>
<keyword evidence="11 14" id="KW-0482">Metalloprotease</keyword>
<dbReference type="PANTHER" id="PTHR39188:SF3">
    <property type="entry name" value="STAGE IV SPORULATION PROTEIN FB"/>
    <property type="match status" value="1"/>
</dbReference>
<dbReference type="STRING" id="41431.PCC8801_1457"/>
<feature type="binding site" evidence="16">
    <location>
        <position position="71"/>
    </location>
    <ligand>
        <name>Zn(2+)</name>
        <dbReference type="ChEBI" id="CHEBI:29105"/>
        <note>catalytic</note>
    </ligand>
</feature>
<evidence type="ECO:0000256" key="15">
    <source>
        <dbReference type="PIRSR" id="PIRSR006404-1"/>
    </source>
</evidence>
<dbReference type="PROSITE" id="PS51371">
    <property type="entry name" value="CBS"/>
    <property type="match status" value="1"/>
</dbReference>
<evidence type="ECO:0000256" key="14">
    <source>
        <dbReference type="PIRNR" id="PIRNR006404"/>
    </source>
</evidence>
<feature type="transmembrane region" description="Helical" evidence="14">
    <location>
        <begin position="206"/>
        <end position="238"/>
    </location>
</feature>
<comment type="subcellular location">
    <subcellularLocation>
        <location evidence="1 14">Cell membrane</location>
        <topology evidence="1 14">Multi-pass membrane protein</topology>
    </subcellularLocation>
</comment>
<reference evidence="20" key="1">
    <citation type="journal article" date="2011" name="MBio">
        <title>Novel metabolic attributes of the genus Cyanothece, comprising a group of unicellular nitrogen-fixing Cyanobacteria.</title>
        <authorList>
            <person name="Bandyopadhyay A."/>
            <person name="Elvitigala T."/>
            <person name="Welsh E."/>
            <person name="Stockel J."/>
            <person name="Liberton M."/>
            <person name="Min H."/>
            <person name="Sherman L.A."/>
            <person name="Pakrasi H.B."/>
        </authorList>
    </citation>
    <scope>NUCLEOTIDE SEQUENCE [LARGE SCALE GENOMIC DNA]</scope>
    <source>
        <strain evidence="20">PCC 8801</strain>
    </source>
</reference>
<evidence type="ECO:0000256" key="11">
    <source>
        <dbReference type="ARBA" id="ARBA00023049"/>
    </source>
</evidence>
<dbReference type="SUPFAM" id="SSF54631">
    <property type="entry name" value="CBS-domain pair"/>
    <property type="match status" value="1"/>
</dbReference>
<feature type="transmembrane region" description="Helical" evidence="14">
    <location>
        <begin position="108"/>
        <end position="130"/>
    </location>
</feature>
<dbReference type="AlphaFoldDB" id="B7K4P9"/>
<keyword evidence="13 14" id="KW-0472">Membrane</keyword>
<gene>
    <name evidence="19" type="ordered locus">PCC8801_1457</name>
</gene>
<dbReference type="EMBL" id="CP001287">
    <property type="protein sequence ID" value="ACK65514.1"/>
    <property type="molecule type" value="Genomic_DNA"/>
</dbReference>
<evidence type="ECO:0000256" key="1">
    <source>
        <dbReference type="ARBA" id="ARBA00004651"/>
    </source>
</evidence>
<evidence type="ECO:0000313" key="20">
    <source>
        <dbReference type="Proteomes" id="UP000008204"/>
    </source>
</evidence>
<feature type="transmembrane region" description="Helical" evidence="14">
    <location>
        <begin position="48"/>
        <end position="67"/>
    </location>
</feature>
<dbReference type="RefSeq" id="WP_012594787.1">
    <property type="nucleotide sequence ID" value="NC_011726.1"/>
</dbReference>
<dbReference type="CDD" id="cd04639">
    <property type="entry name" value="CBS_pair_peptidase_M50"/>
    <property type="match status" value="1"/>
</dbReference>
<evidence type="ECO:0000256" key="12">
    <source>
        <dbReference type="ARBA" id="ARBA00023122"/>
    </source>
</evidence>
<dbReference type="InterPro" id="IPR016483">
    <property type="entry name" value="UCP006404_Pept_M50_CBS"/>
</dbReference>
<dbReference type="PANTHER" id="PTHR39188">
    <property type="entry name" value="MEMBRANE-ASSOCIATED ZINC METALLOPROTEASE M50B"/>
    <property type="match status" value="1"/>
</dbReference>
<evidence type="ECO:0000259" key="18">
    <source>
        <dbReference type="PROSITE" id="PS51371"/>
    </source>
</evidence>
<dbReference type="Proteomes" id="UP000008204">
    <property type="component" value="Chromosome"/>
</dbReference>
<protein>
    <recommendedName>
        <fullName evidence="14">Zinc metalloprotease</fullName>
    </recommendedName>
</protein>
<evidence type="ECO:0000256" key="13">
    <source>
        <dbReference type="ARBA" id="ARBA00023136"/>
    </source>
</evidence>
<evidence type="ECO:0000256" key="8">
    <source>
        <dbReference type="ARBA" id="ARBA00022801"/>
    </source>
</evidence>
<feature type="domain" description="CBS" evidence="18">
    <location>
        <begin position="328"/>
        <end position="388"/>
    </location>
</feature>
<feature type="binding site" evidence="16">
    <location>
        <position position="177"/>
    </location>
    <ligand>
        <name>Zn(2+)</name>
        <dbReference type="ChEBI" id="CHEBI:29105"/>
        <note>catalytic</note>
    </ligand>
</feature>
<keyword evidence="10 14" id="KW-1133">Transmembrane helix</keyword>
<dbReference type="Pfam" id="PF02163">
    <property type="entry name" value="Peptidase_M50"/>
    <property type="match status" value="1"/>
</dbReference>
<dbReference type="OrthoDB" id="166377at2"/>
<dbReference type="GO" id="GO:0046872">
    <property type="term" value="F:metal ion binding"/>
    <property type="evidence" value="ECO:0007669"/>
    <property type="project" value="UniProtKB-UniRule"/>
</dbReference>
<keyword evidence="3 14" id="KW-1003">Cell membrane</keyword>
<organism evidence="19 20">
    <name type="scientific">Rippkaea orientalis (strain PCC 8801 / RF-1)</name>
    <name type="common">Cyanothece sp. (strain PCC 8801)</name>
    <dbReference type="NCBI Taxonomy" id="41431"/>
    <lineage>
        <taxon>Bacteria</taxon>
        <taxon>Bacillati</taxon>
        <taxon>Cyanobacteriota</taxon>
        <taxon>Cyanophyceae</taxon>
        <taxon>Oscillatoriophycideae</taxon>
        <taxon>Chroococcales</taxon>
        <taxon>Aphanothecaceae</taxon>
        <taxon>Rippkaea</taxon>
        <taxon>Rippkaea orientalis</taxon>
    </lineage>
</organism>
<dbReference type="InterPro" id="IPR000644">
    <property type="entry name" value="CBS_dom"/>
</dbReference>
<keyword evidence="12 17" id="KW-0129">CBS domain</keyword>